<evidence type="ECO:0000313" key="2">
    <source>
        <dbReference type="EMBL" id="MFC6785519.1"/>
    </source>
</evidence>
<comment type="caution">
    <text evidence="2">The sequence shown here is derived from an EMBL/GenBank/DDBJ whole genome shotgun (WGS) entry which is preliminary data.</text>
</comment>
<dbReference type="PANTHER" id="PTHR31876">
    <property type="entry name" value="COV-LIKE PROTEIN 1"/>
    <property type="match status" value="1"/>
</dbReference>
<organism evidence="2 3">
    <name type="scientific">Halobaculum halobium</name>
    <dbReference type="NCBI Taxonomy" id="3032281"/>
    <lineage>
        <taxon>Archaea</taxon>
        <taxon>Methanobacteriati</taxon>
        <taxon>Methanobacteriota</taxon>
        <taxon>Stenosarchaea group</taxon>
        <taxon>Halobacteria</taxon>
        <taxon>Halobacteriales</taxon>
        <taxon>Haloferacaceae</taxon>
        <taxon>Halobaculum</taxon>
    </lineage>
</organism>
<dbReference type="EMBL" id="JBHSWX010000012">
    <property type="protein sequence ID" value="MFC6785519.1"/>
    <property type="molecule type" value="Genomic_DNA"/>
</dbReference>
<feature type="compositionally biased region" description="Basic and acidic residues" evidence="1">
    <location>
        <begin position="224"/>
        <end position="263"/>
    </location>
</feature>
<evidence type="ECO:0000313" key="3">
    <source>
        <dbReference type="Proteomes" id="UP001596443"/>
    </source>
</evidence>
<keyword evidence="3" id="KW-1185">Reference proteome</keyword>
<evidence type="ECO:0000256" key="1">
    <source>
        <dbReference type="SAM" id="MobiDB-lite"/>
    </source>
</evidence>
<name>A0ABD5TCV8_9EURY</name>
<sequence length="360" mass="39140">MPLLLSLIVLAVASRYVYQYLDLFSTLVLDLSPGTRYVASVAEVRISLTKETLIELLTPVVLASFILTIGLFINGTRFGAVAVDYFDAAVAHVPGVGAVYESFRQMSDVMLNEDAQNFRDVKLVEFPHEGAYTLGFLTTETPDALREPAGHDRMLTLFLPLAPNPVMGGHLVHMPADRVMDVDMTVEEGLRAVVTSGVAVSGGSSGSGGTDAGLSAKQLRTLSRVEHADQRLDPEADSPDVRRTDPVAGDRDEEWDRQVDPARSETPADVARRTRAQREPETQDENADVDDRQPYSLYGDSEATSTPAREAGRYAVESDETEAVPERDADRPAADRAETEDTPESVSQSGEGDRGDRADE</sequence>
<dbReference type="RefSeq" id="WP_284062370.1">
    <property type="nucleotide sequence ID" value="NZ_CP126158.1"/>
</dbReference>
<dbReference type="GeneID" id="81208554"/>
<dbReference type="PANTHER" id="PTHR31876:SF26">
    <property type="entry name" value="PROTEIN LIKE COV 2"/>
    <property type="match status" value="1"/>
</dbReference>
<dbReference type="AlphaFoldDB" id="A0ABD5TCV8"/>
<dbReference type="InterPro" id="IPR007462">
    <property type="entry name" value="COV1-like"/>
</dbReference>
<proteinExistence type="predicted"/>
<protein>
    <submittedName>
        <fullName evidence="2">DUF502 domain-containing protein</fullName>
    </submittedName>
</protein>
<accession>A0ABD5TCV8</accession>
<feature type="compositionally biased region" description="Basic and acidic residues" evidence="1">
    <location>
        <begin position="270"/>
        <end position="281"/>
    </location>
</feature>
<gene>
    <name evidence="2" type="ORF">ACFQFD_05865</name>
</gene>
<feature type="compositionally biased region" description="Basic and acidic residues" evidence="1">
    <location>
        <begin position="351"/>
        <end position="360"/>
    </location>
</feature>
<dbReference type="Pfam" id="PF04367">
    <property type="entry name" value="DUF502"/>
    <property type="match status" value="1"/>
</dbReference>
<feature type="compositionally biased region" description="Basic and acidic residues" evidence="1">
    <location>
        <begin position="324"/>
        <end position="339"/>
    </location>
</feature>
<reference evidence="2 3" key="1">
    <citation type="journal article" date="2019" name="Int. J. Syst. Evol. Microbiol.">
        <title>The Global Catalogue of Microorganisms (GCM) 10K type strain sequencing project: providing services to taxonomists for standard genome sequencing and annotation.</title>
        <authorList>
            <consortium name="The Broad Institute Genomics Platform"/>
            <consortium name="The Broad Institute Genome Sequencing Center for Infectious Disease"/>
            <person name="Wu L."/>
            <person name="Ma J."/>
        </authorList>
    </citation>
    <scope>NUCLEOTIDE SEQUENCE [LARGE SCALE GENOMIC DNA]</scope>
    <source>
        <strain evidence="2 3">SYNS20</strain>
    </source>
</reference>
<dbReference type="Proteomes" id="UP001596443">
    <property type="component" value="Unassembled WGS sequence"/>
</dbReference>
<feature type="region of interest" description="Disordered" evidence="1">
    <location>
        <begin position="224"/>
        <end position="360"/>
    </location>
</feature>